<dbReference type="Gene3D" id="3.40.50.720">
    <property type="entry name" value="NAD(P)-binding Rossmann-like Domain"/>
    <property type="match status" value="1"/>
</dbReference>
<dbReference type="Proteomes" id="UP000675554">
    <property type="component" value="Unassembled WGS sequence"/>
</dbReference>
<protein>
    <submittedName>
        <fullName evidence="4">SDR family oxidoreductase</fullName>
    </submittedName>
</protein>
<name>A0A8T4INQ3_9ACTN</name>
<evidence type="ECO:0000313" key="4">
    <source>
        <dbReference type="EMBL" id="MBR7673609.1"/>
    </source>
</evidence>
<proteinExistence type="inferred from homology"/>
<dbReference type="PRINTS" id="PR00080">
    <property type="entry name" value="SDRFAMILY"/>
</dbReference>
<dbReference type="PANTHER" id="PTHR42760:SF40">
    <property type="entry name" value="3-OXOACYL-[ACYL-CARRIER-PROTEIN] REDUCTASE, CHLOROPLASTIC"/>
    <property type="match status" value="1"/>
</dbReference>
<dbReference type="SMART" id="SM00822">
    <property type="entry name" value="PKS_KR"/>
    <property type="match status" value="1"/>
</dbReference>
<dbReference type="PANTHER" id="PTHR42760">
    <property type="entry name" value="SHORT-CHAIN DEHYDROGENASES/REDUCTASES FAMILY MEMBER"/>
    <property type="match status" value="1"/>
</dbReference>
<feature type="region of interest" description="Disordered" evidence="2">
    <location>
        <begin position="1"/>
        <end position="27"/>
    </location>
</feature>
<feature type="domain" description="Ketoreductase" evidence="3">
    <location>
        <begin position="22"/>
        <end position="207"/>
    </location>
</feature>
<gene>
    <name evidence="4" type="ORF">KDA82_11380</name>
</gene>
<evidence type="ECO:0000259" key="3">
    <source>
        <dbReference type="SMART" id="SM00822"/>
    </source>
</evidence>
<dbReference type="GO" id="GO:0030497">
    <property type="term" value="P:fatty acid elongation"/>
    <property type="evidence" value="ECO:0007669"/>
    <property type="project" value="TreeGrafter"/>
</dbReference>
<dbReference type="SUPFAM" id="SSF51735">
    <property type="entry name" value="NAD(P)-binding Rossmann-fold domains"/>
    <property type="match status" value="1"/>
</dbReference>
<accession>A0A8T4INQ3</accession>
<feature type="compositionally biased region" description="Low complexity" evidence="2">
    <location>
        <begin position="1"/>
        <end position="15"/>
    </location>
</feature>
<dbReference type="AlphaFoldDB" id="A0A8T4INQ3"/>
<keyword evidence="5" id="KW-1185">Reference proteome</keyword>
<dbReference type="CDD" id="cd05233">
    <property type="entry name" value="SDR_c"/>
    <property type="match status" value="1"/>
</dbReference>
<dbReference type="EMBL" id="JAGSMN010000227">
    <property type="protein sequence ID" value="MBR7673609.1"/>
    <property type="molecule type" value="Genomic_DNA"/>
</dbReference>
<evidence type="ECO:0000313" key="5">
    <source>
        <dbReference type="Proteomes" id="UP000675554"/>
    </source>
</evidence>
<comment type="similarity">
    <text evidence="1">Belongs to the short-chain dehydrogenases/reductases (SDR) family.</text>
</comment>
<dbReference type="InterPro" id="IPR057326">
    <property type="entry name" value="KR_dom"/>
</dbReference>
<reference evidence="4" key="1">
    <citation type="submission" date="2021-04" db="EMBL/GenBank/DDBJ databases">
        <title>Sequencing of actinobacteria type strains.</title>
        <authorList>
            <person name="Nguyen G.-S."/>
            <person name="Wentzel A."/>
        </authorList>
    </citation>
    <scope>NUCLEOTIDE SEQUENCE</scope>
    <source>
        <strain evidence="4">DSM 42095</strain>
    </source>
</reference>
<evidence type="ECO:0000256" key="2">
    <source>
        <dbReference type="SAM" id="MobiDB-lite"/>
    </source>
</evidence>
<evidence type="ECO:0000256" key="1">
    <source>
        <dbReference type="ARBA" id="ARBA00006484"/>
    </source>
</evidence>
<dbReference type="PRINTS" id="PR00081">
    <property type="entry name" value="GDHRDH"/>
</dbReference>
<dbReference type="GO" id="GO:0016616">
    <property type="term" value="F:oxidoreductase activity, acting on the CH-OH group of donors, NAD or NADP as acceptor"/>
    <property type="evidence" value="ECO:0007669"/>
    <property type="project" value="TreeGrafter"/>
</dbReference>
<dbReference type="InterPro" id="IPR002347">
    <property type="entry name" value="SDR_fam"/>
</dbReference>
<dbReference type="InterPro" id="IPR036291">
    <property type="entry name" value="NAD(P)-bd_dom_sf"/>
</dbReference>
<comment type="caution">
    <text evidence="4">The sequence shown here is derived from an EMBL/GenBank/DDBJ whole genome shotgun (WGS) entry which is preliminary data.</text>
</comment>
<organism evidence="4 5">
    <name type="scientific">Streptomyces daliensis</name>
    <dbReference type="NCBI Taxonomy" id="299421"/>
    <lineage>
        <taxon>Bacteria</taxon>
        <taxon>Bacillati</taxon>
        <taxon>Actinomycetota</taxon>
        <taxon>Actinomycetes</taxon>
        <taxon>Kitasatosporales</taxon>
        <taxon>Streptomycetaceae</taxon>
        <taxon>Streptomyces</taxon>
    </lineage>
</organism>
<sequence>MTSAPAAQASQAPAARTSGTPRHVLVTGGGTGIGRAIAARFASRGDTVTVTGRRAAPLEAAAKETGAEPVVCDHTDPEQLAALLERLPERVGVLVNNAGGQTDFGAPDEDGEAGEGGASGLASYARRFRANLEANLITAALTTHALTDRLAEGGAVIHLGSIAADKGNGAYGAAKAGLAAWNVGLARELGVRGITANVVSPGYIAETEFFGDALTGERRNQLVADTALKRAGVPEDVAETVAFLASEGGRHITGQVIAVNGGAHSTR</sequence>
<dbReference type="Pfam" id="PF13561">
    <property type="entry name" value="adh_short_C2"/>
    <property type="match status" value="1"/>
</dbReference>